<proteinExistence type="inferred from homology"/>
<dbReference type="CDD" id="cd24076">
    <property type="entry name" value="ASKHA_ATPase_ROK_BsXylR-like"/>
    <property type="match status" value="1"/>
</dbReference>
<dbReference type="HOGENOM" id="CLU_036604_13_2_11"/>
<dbReference type="PANTHER" id="PTHR18964">
    <property type="entry name" value="ROK (REPRESSOR, ORF, KINASE) FAMILY"/>
    <property type="match status" value="1"/>
</dbReference>
<dbReference type="eggNOG" id="COG1940">
    <property type="taxonomic scope" value="Bacteria"/>
</dbReference>
<dbReference type="Gene3D" id="1.10.10.10">
    <property type="entry name" value="Winged helix-like DNA-binding domain superfamily/Winged helix DNA-binding domain"/>
    <property type="match status" value="1"/>
</dbReference>
<dbReference type="SUPFAM" id="SSF46785">
    <property type="entry name" value="Winged helix' DNA-binding domain"/>
    <property type="match status" value="1"/>
</dbReference>
<dbReference type="InParanoid" id="A0LTZ1"/>
<dbReference type="KEGG" id="ace:Acel_1129"/>
<dbReference type="Gene3D" id="3.30.420.40">
    <property type="match status" value="2"/>
</dbReference>
<name>A0LTZ1_ACIC1</name>
<organism evidence="2 3">
    <name type="scientific">Acidothermus cellulolyticus (strain ATCC 43068 / DSM 8971 / 11B)</name>
    <dbReference type="NCBI Taxonomy" id="351607"/>
    <lineage>
        <taxon>Bacteria</taxon>
        <taxon>Bacillati</taxon>
        <taxon>Actinomycetota</taxon>
        <taxon>Actinomycetes</taxon>
        <taxon>Acidothermales</taxon>
        <taxon>Acidothermaceae</taxon>
        <taxon>Acidothermus</taxon>
    </lineage>
</organism>
<dbReference type="InterPro" id="IPR000600">
    <property type="entry name" value="ROK"/>
</dbReference>
<dbReference type="Pfam" id="PF00480">
    <property type="entry name" value="ROK"/>
    <property type="match status" value="1"/>
</dbReference>
<dbReference type="PANTHER" id="PTHR18964:SF149">
    <property type="entry name" value="BIFUNCTIONAL UDP-N-ACETYLGLUCOSAMINE 2-EPIMERASE_N-ACETYLMANNOSAMINE KINASE"/>
    <property type="match status" value="1"/>
</dbReference>
<comment type="similarity">
    <text evidence="1">Belongs to the ROK (NagC/XylR) family.</text>
</comment>
<dbReference type="SUPFAM" id="SSF53067">
    <property type="entry name" value="Actin-like ATPase domain"/>
    <property type="match status" value="1"/>
</dbReference>
<dbReference type="STRING" id="351607.Acel_1129"/>
<dbReference type="AlphaFoldDB" id="A0LTZ1"/>
<gene>
    <name evidence="2" type="ordered locus">Acel_1129</name>
</gene>
<evidence type="ECO:0000313" key="2">
    <source>
        <dbReference type="EMBL" id="ABK52901.1"/>
    </source>
</evidence>
<protein>
    <submittedName>
        <fullName evidence="2">ROK family protein</fullName>
    </submittedName>
</protein>
<dbReference type="EMBL" id="CP000481">
    <property type="protein sequence ID" value="ABK52901.1"/>
    <property type="molecule type" value="Genomic_DNA"/>
</dbReference>
<evidence type="ECO:0000313" key="3">
    <source>
        <dbReference type="Proteomes" id="UP000008221"/>
    </source>
</evidence>
<dbReference type="InterPro" id="IPR043129">
    <property type="entry name" value="ATPase_NBD"/>
</dbReference>
<reference evidence="2 3" key="1">
    <citation type="journal article" date="2009" name="Genome Res.">
        <title>Complete genome of the cellulolytic thermophile Acidothermus cellulolyticus 11B provides insights into its ecophysiological and evolutionary adaptations.</title>
        <authorList>
            <person name="Barabote R.D."/>
            <person name="Xie G."/>
            <person name="Leu D.H."/>
            <person name="Normand P."/>
            <person name="Necsulea A."/>
            <person name="Daubin V."/>
            <person name="Medigue C."/>
            <person name="Adney W.S."/>
            <person name="Xu X.C."/>
            <person name="Lapidus A."/>
            <person name="Parales R.E."/>
            <person name="Detter C."/>
            <person name="Pujic P."/>
            <person name="Bruce D."/>
            <person name="Lavire C."/>
            <person name="Challacombe J.F."/>
            <person name="Brettin T.S."/>
            <person name="Berry A.M."/>
        </authorList>
    </citation>
    <scope>NUCLEOTIDE SEQUENCE [LARGE SCALE GENOMIC DNA]</scope>
    <source>
        <strain evidence="3">ATCC 43068 / DSM 8971 / 11B</strain>
    </source>
</reference>
<sequence>MPGVATQDVIRQRNLSVLLRRLHVDGALSRADLTAAMGLNRSTIKALVEELAAMNLVTETIPGTAQRAGRPSHVVAVRCDTAYVLAANVGVDTVTVAAFGLGGHILARRDYPLGGPGASADAVIARLAAECAAIRSALERSPDRRLVGIGVAIPGMVHAEDGRVEFAPNLMWRNVPFAAPLSAALDVDVPIRIGNDGDLGALAEQVRGAGRGVAHLVYIAGEVGIGGGIIVDGRLVLGRHGFAGEIGHVMVHPDGRPCRCGGRGCLETEVGEEAILTACGRDPRAGRQATHEVFEAARRGDRRAQDGLRHIAVWLGRGLGSIINVFDPEVVIIGGPLSSLLPLAEPVIREELAASTLPHRRSVQIRPPGLGEDSSLFGAAELAFERLLEDPSMMGEGAARVRLAAEDSATADAVVEDLATADTAPTRPRQRAVSGS</sequence>
<dbReference type="Proteomes" id="UP000008221">
    <property type="component" value="Chromosome"/>
</dbReference>
<keyword evidence="3" id="KW-1185">Reference proteome</keyword>
<accession>A0LTZ1</accession>
<evidence type="ECO:0000256" key="1">
    <source>
        <dbReference type="ARBA" id="ARBA00006479"/>
    </source>
</evidence>
<dbReference type="OrthoDB" id="3225083at2"/>
<dbReference type="InterPro" id="IPR036388">
    <property type="entry name" value="WH-like_DNA-bd_sf"/>
</dbReference>
<dbReference type="RefSeq" id="WP_011719964.1">
    <property type="nucleotide sequence ID" value="NC_008578.1"/>
</dbReference>
<dbReference type="InterPro" id="IPR036390">
    <property type="entry name" value="WH_DNA-bd_sf"/>
</dbReference>